<protein>
    <recommendedName>
        <fullName evidence="1">Glycine cleavage system transcriptional repressor</fullName>
    </recommendedName>
</protein>
<keyword evidence="3" id="KW-1185">Reference proteome</keyword>
<dbReference type="PANTHER" id="PTHR34875">
    <property type="entry name" value="UPF0237 PROTEIN MJ1558"/>
    <property type="match status" value="1"/>
</dbReference>
<dbReference type="InterPro" id="IPR050990">
    <property type="entry name" value="UPF0237/GcvR_regulator"/>
</dbReference>
<dbReference type="RefSeq" id="WP_343858378.1">
    <property type="nucleotide sequence ID" value="NZ_BAAAFD010000003.1"/>
</dbReference>
<keyword evidence="1" id="KW-0963">Cytoplasm</keyword>
<reference evidence="3" key="1">
    <citation type="journal article" date="2019" name="Int. J. Syst. Evol. Microbiol.">
        <title>The Global Catalogue of Microorganisms (GCM) 10K type strain sequencing project: providing services to taxonomists for standard genome sequencing and annotation.</title>
        <authorList>
            <consortium name="The Broad Institute Genomics Platform"/>
            <consortium name="The Broad Institute Genome Sequencing Center for Infectious Disease"/>
            <person name="Wu L."/>
            <person name="Ma J."/>
        </authorList>
    </citation>
    <scope>NUCLEOTIDE SEQUENCE [LARGE SCALE GENOMIC DNA]</scope>
    <source>
        <strain evidence="3">JCM 15896</strain>
    </source>
</reference>
<organism evidence="2 3">
    <name type="scientific">Aliiglaciecola litoralis</name>
    <dbReference type="NCBI Taxonomy" id="582857"/>
    <lineage>
        <taxon>Bacteria</taxon>
        <taxon>Pseudomonadati</taxon>
        <taxon>Pseudomonadota</taxon>
        <taxon>Gammaproteobacteria</taxon>
        <taxon>Alteromonadales</taxon>
        <taxon>Alteromonadaceae</taxon>
        <taxon>Aliiglaciecola</taxon>
    </lineage>
</organism>
<accession>A0ABP3WW08</accession>
<evidence type="ECO:0000313" key="3">
    <source>
        <dbReference type="Proteomes" id="UP001500359"/>
    </source>
</evidence>
<evidence type="ECO:0000313" key="2">
    <source>
        <dbReference type="EMBL" id="GAA0855815.1"/>
    </source>
</evidence>
<gene>
    <name evidence="2" type="ORF">GCM10009114_15550</name>
</gene>
<dbReference type="Gene3D" id="3.30.70.260">
    <property type="match status" value="2"/>
</dbReference>
<dbReference type="CDD" id="cd04869">
    <property type="entry name" value="ACT_GcvR_2"/>
    <property type="match status" value="1"/>
</dbReference>
<sequence length="167" mass="18572">MKAMILTLIGKDKPGLVESLAQKVYTLNGNWLASNLSYMAGHFAGFAQVEVPPENQQELINFLQQHPHLTIHSVSVEEMDKDDFEVAEIDIMGNDKTGIVQELTTTLNRFNLNIMKFESSCESAPNWGSLLFKAHAVIAIPAEFDLDVLSDALEDIANDLVVDIELR</sequence>
<dbReference type="Proteomes" id="UP001500359">
    <property type="component" value="Unassembled WGS sequence"/>
</dbReference>
<comment type="subcellular location">
    <subcellularLocation>
        <location evidence="1">Cytoplasm</location>
    </subcellularLocation>
</comment>
<keyword evidence="1" id="KW-0678">Repressor</keyword>
<proteinExistence type="predicted"/>
<dbReference type="PANTHER" id="PTHR34875:SF6">
    <property type="entry name" value="UPF0237 PROTEIN MJ1558"/>
    <property type="match status" value="1"/>
</dbReference>
<name>A0ABP3WW08_9ALTE</name>
<dbReference type="InterPro" id="IPR045865">
    <property type="entry name" value="ACT-like_dom_sf"/>
</dbReference>
<dbReference type="SUPFAM" id="SSF55021">
    <property type="entry name" value="ACT-like"/>
    <property type="match status" value="2"/>
</dbReference>
<dbReference type="InterPro" id="IPR016867">
    <property type="entry name" value="GcvR"/>
</dbReference>
<dbReference type="PIRSF" id="PIRSF028103">
    <property type="entry name" value="GcvR"/>
    <property type="match status" value="1"/>
</dbReference>
<comment type="caution">
    <text evidence="2">The sequence shown here is derived from an EMBL/GenBank/DDBJ whole genome shotgun (WGS) entry which is preliminary data.</text>
</comment>
<dbReference type="Pfam" id="PF13740">
    <property type="entry name" value="ACT_6"/>
    <property type="match status" value="1"/>
</dbReference>
<keyword evidence="1" id="KW-0804">Transcription</keyword>
<dbReference type="EMBL" id="BAAAFD010000003">
    <property type="protein sequence ID" value="GAA0855815.1"/>
    <property type="molecule type" value="Genomic_DNA"/>
</dbReference>
<evidence type="ECO:0000256" key="1">
    <source>
        <dbReference type="PIRNR" id="PIRNR028103"/>
    </source>
</evidence>